<feature type="compositionally biased region" description="Low complexity" evidence="1">
    <location>
        <begin position="242"/>
        <end position="251"/>
    </location>
</feature>
<protein>
    <submittedName>
        <fullName evidence="2">Uncharacterized protein</fullName>
    </submittedName>
</protein>
<proteinExistence type="predicted"/>
<feature type="region of interest" description="Disordered" evidence="1">
    <location>
        <begin position="200"/>
        <end position="293"/>
    </location>
</feature>
<name>A0A8H5QHM7_9HYPO</name>
<accession>A0A8H5QHM7</accession>
<organism evidence="2 3">
    <name type="scientific">Fusarium tjaetaba</name>
    <dbReference type="NCBI Taxonomy" id="1567544"/>
    <lineage>
        <taxon>Eukaryota</taxon>
        <taxon>Fungi</taxon>
        <taxon>Dikarya</taxon>
        <taxon>Ascomycota</taxon>
        <taxon>Pezizomycotina</taxon>
        <taxon>Sordariomycetes</taxon>
        <taxon>Hypocreomycetidae</taxon>
        <taxon>Hypocreales</taxon>
        <taxon>Nectriaceae</taxon>
        <taxon>Fusarium</taxon>
        <taxon>Fusarium fujikuroi species complex</taxon>
    </lineage>
</organism>
<sequence length="293" mass="31948">MRHRFCPSICRLPARQIPRLPRDPAKLPEQSGPSQALVSSRPHAEVTVETPQKRIAQAIKPRPKSLQSSSWATVQQGTLETPSKKRASPSQAKCLAASSWAGHGEKDTVVPDVSDIFETVLQSSLPGFLSDVNGIHYQKWLKRNGLEHGPDPVKFEQGIKRQTGLYMEEAPEEMHNGDTMTITRPRTGFRFQTADWLDTPLRTGSITSSSPQSSSGSSCRLESDGASQSPPGIRAWFHPTPRRFFNSSSPSPAVPPSGGSGSSQENGFDFIDLTSGTQDDPLVISDSEDSDIE</sequence>
<gene>
    <name evidence="2" type="ORF">FTJAE_13628</name>
</gene>
<dbReference type="AlphaFoldDB" id="A0A8H5QHM7"/>
<evidence type="ECO:0000313" key="3">
    <source>
        <dbReference type="Proteomes" id="UP000530670"/>
    </source>
</evidence>
<feature type="compositionally biased region" description="Low complexity" evidence="1">
    <location>
        <begin position="205"/>
        <end position="218"/>
    </location>
</feature>
<feature type="region of interest" description="Disordered" evidence="1">
    <location>
        <begin position="17"/>
        <end position="90"/>
    </location>
</feature>
<dbReference type="RefSeq" id="XP_037199337.1">
    <property type="nucleotide sequence ID" value="XM_037346791.1"/>
</dbReference>
<dbReference type="GeneID" id="59299061"/>
<reference evidence="2 3" key="1">
    <citation type="submission" date="2020-05" db="EMBL/GenBank/DDBJ databases">
        <title>Identification and distribution of gene clusters putatively required for synthesis of sphingolipid metabolism inhibitors in phylogenetically diverse species of the filamentous fungus Fusarium.</title>
        <authorList>
            <person name="Kim H.-S."/>
            <person name="Busman M."/>
            <person name="Brown D.W."/>
            <person name="Divon H."/>
            <person name="Uhlig S."/>
            <person name="Proctor R.H."/>
        </authorList>
    </citation>
    <scope>NUCLEOTIDE SEQUENCE [LARGE SCALE GENOMIC DNA]</scope>
    <source>
        <strain evidence="2 3">NRRL 66243</strain>
    </source>
</reference>
<comment type="caution">
    <text evidence="2">The sequence shown here is derived from an EMBL/GenBank/DDBJ whole genome shotgun (WGS) entry which is preliminary data.</text>
</comment>
<dbReference type="EMBL" id="JAAQRI010000448">
    <property type="protein sequence ID" value="KAF5614677.1"/>
    <property type="molecule type" value="Genomic_DNA"/>
</dbReference>
<dbReference type="Proteomes" id="UP000530670">
    <property type="component" value="Unassembled WGS sequence"/>
</dbReference>
<evidence type="ECO:0000256" key="1">
    <source>
        <dbReference type="SAM" id="MobiDB-lite"/>
    </source>
</evidence>
<keyword evidence="3" id="KW-1185">Reference proteome</keyword>
<feature type="compositionally biased region" description="Polar residues" evidence="1">
    <location>
        <begin position="65"/>
        <end position="81"/>
    </location>
</feature>
<dbReference type="OrthoDB" id="10627058at2759"/>
<evidence type="ECO:0000313" key="2">
    <source>
        <dbReference type="EMBL" id="KAF5614677.1"/>
    </source>
</evidence>